<evidence type="ECO:0000256" key="2">
    <source>
        <dbReference type="ARBA" id="ARBA00022553"/>
    </source>
</evidence>
<dbReference type="InterPro" id="IPR020806">
    <property type="entry name" value="PKS_PP-bd"/>
</dbReference>
<dbReference type="InterPro" id="IPR049551">
    <property type="entry name" value="PKS_DH_C"/>
</dbReference>
<dbReference type="NCBIfam" id="TIGR01444">
    <property type="entry name" value="fkbM_fam"/>
    <property type="match status" value="1"/>
</dbReference>
<dbReference type="InterPro" id="IPR029058">
    <property type="entry name" value="AB_hydrolase_fold"/>
</dbReference>
<feature type="region of interest" description="N-terminal hotdog fold" evidence="3">
    <location>
        <begin position="1"/>
        <end position="99"/>
    </location>
</feature>
<proteinExistence type="predicted"/>
<evidence type="ECO:0000313" key="8">
    <source>
        <dbReference type="Proteomes" id="UP000187486"/>
    </source>
</evidence>
<dbReference type="Gene3D" id="3.40.630.30">
    <property type="match status" value="1"/>
</dbReference>
<dbReference type="InterPro" id="IPR049552">
    <property type="entry name" value="PKS_DH_N"/>
</dbReference>
<dbReference type="RefSeq" id="WP_076157824.1">
    <property type="nucleotide sequence ID" value="NZ_JBEZVB010000060.1"/>
</dbReference>
<organism evidence="7 8">
    <name type="scientific">Amycolatopsis coloradensis</name>
    <dbReference type="NCBI Taxonomy" id="76021"/>
    <lineage>
        <taxon>Bacteria</taxon>
        <taxon>Bacillati</taxon>
        <taxon>Actinomycetota</taxon>
        <taxon>Actinomycetes</taxon>
        <taxon>Pseudonocardiales</taxon>
        <taxon>Pseudonocardiaceae</taxon>
        <taxon>Amycolatopsis</taxon>
    </lineage>
</organism>
<dbReference type="PROSITE" id="PS52019">
    <property type="entry name" value="PKS_MFAS_DH"/>
    <property type="match status" value="1"/>
</dbReference>
<dbReference type="InterPro" id="IPR029063">
    <property type="entry name" value="SAM-dependent_MTases_sf"/>
</dbReference>
<dbReference type="Pfam" id="PF05050">
    <property type="entry name" value="Methyltransf_21"/>
    <property type="match status" value="1"/>
</dbReference>
<evidence type="ECO:0000313" key="7">
    <source>
        <dbReference type="EMBL" id="OLZ54619.1"/>
    </source>
</evidence>
<dbReference type="Gene3D" id="3.40.50.1820">
    <property type="entry name" value="alpha/beta hydrolase"/>
    <property type="match status" value="1"/>
</dbReference>
<dbReference type="Gene3D" id="3.40.50.1110">
    <property type="entry name" value="SGNH hydrolase"/>
    <property type="match status" value="1"/>
</dbReference>
<dbReference type="OrthoDB" id="424472at2"/>
<dbReference type="SMART" id="SM00826">
    <property type="entry name" value="PKS_DH"/>
    <property type="match status" value="1"/>
</dbReference>
<feature type="active site" description="Proton acceptor; for dehydratase activity" evidence="3">
    <location>
        <position position="15"/>
    </location>
</feature>
<reference evidence="7 8" key="1">
    <citation type="submission" date="2016-01" db="EMBL/GenBank/DDBJ databases">
        <title>Amycolatopsis coloradensis genome sequencing and assembly.</title>
        <authorList>
            <person name="Mayilraj S."/>
        </authorList>
    </citation>
    <scope>NUCLEOTIDE SEQUENCE [LARGE SCALE GENOMIC DNA]</scope>
    <source>
        <strain evidence="7 8">DSM 44225</strain>
    </source>
</reference>
<dbReference type="SUPFAM" id="SSF56784">
    <property type="entry name" value="HAD-like"/>
    <property type="match status" value="1"/>
</dbReference>
<dbReference type="Gene3D" id="3.10.129.110">
    <property type="entry name" value="Polyketide synthase dehydratase"/>
    <property type="match status" value="1"/>
</dbReference>
<feature type="domain" description="Carrier" evidence="5">
    <location>
        <begin position="1084"/>
        <end position="1159"/>
    </location>
</feature>
<dbReference type="SMART" id="SM00823">
    <property type="entry name" value="PKS_PP"/>
    <property type="match status" value="1"/>
</dbReference>
<dbReference type="Gene3D" id="3.40.50.1000">
    <property type="entry name" value="HAD superfamily/HAD-like"/>
    <property type="match status" value="1"/>
</dbReference>
<evidence type="ECO:0000256" key="3">
    <source>
        <dbReference type="PROSITE-ProRule" id="PRU01363"/>
    </source>
</evidence>
<evidence type="ECO:0000256" key="4">
    <source>
        <dbReference type="SAM" id="MobiDB-lite"/>
    </source>
</evidence>
<dbReference type="InterPro" id="IPR052514">
    <property type="entry name" value="SAM-dependent_MTase"/>
</dbReference>
<feature type="region of interest" description="Disordered" evidence="4">
    <location>
        <begin position="1159"/>
        <end position="1188"/>
    </location>
</feature>
<dbReference type="NCBIfam" id="TIGR01686">
    <property type="entry name" value="FkbH"/>
    <property type="match status" value="1"/>
</dbReference>
<dbReference type="InterPro" id="IPR036412">
    <property type="entry name" value="HAD-like_sf"/>
</dbReference>
<protein>
    <submittedName>
        <fullName evidence="7">Uncharacterized protein</fullName>
    </submittedName>
</protein>
<dbReference type="Pfam" id="PF00550">
    <property type="entry name" value="PP-binding"/>
    <property type="match status" value="1"/>
</dbReference>
<dbReference type="InterPro" id="IPR020807">
    <property type="entry name" value="PKS_DH"/>
</dbReference>
<feature type="region of interest" description="C-terminal hotdog fold" evidence="3">
    <location>
        <begin position="108"/>
        <end position="241"/>
    </location>
</feature>
<keyword evidence="2" id="KW-0597">Phosphoprotein</keyword>
<dbReference type="SUPFAM" id="SSF47336">
    <property type="entry name" value="ACP-like"/>
    <property type="match status" value="1"/>
</dbReference>
<dbReference type="InterPro" id="IPR042104">
    <property type="entry name" value="PKS_dehydratase_sf"/>
</dbReference>
<evidence type="ECO:0000259" key="6">
    <source>
        <dbReference type="PROSITE" id="PS52019"/>
    </source>
</evidence>
<dbReference type="Pfam" id="PF21089">
    <property type="entry name" value="PKS_DH_N"/>
    <property type="match status" value="1"/>
</dbReference>
<dbReference type="PANTHER" id="PTHR34203:SF13">
    <property type="entry name" value="EXPRESSED PROTEIN"/>
    <property type="match status" value="1"/>
</dbReference>
<dbReference type="PANTHER" id="PTHR34203">
    <property type="entry name" value="METHYLTRANSFERASE, FKBM FAMILY PROTEIN"/>
    <property type="match status" value="1"/>
</dbReference>
<dbReference type="InterPro" id="IPR049900">
    <property type="entry name" value="PKS_mFAS_DH"/>
</dbReference>
<keyword evidence="1" id="KW-0596">Phosphopantetheine</keyword>
<dbReference type="InterPro" id="IPR006342">
    <property type="entry name" value="FkbM_mtfrase"/>
</dbReference>
<dbReference type="AlphaFoldDB" id="A0A1R0KZ52"/>
<accession>A0A1R0KZ52</accession>
<dbReference type="Gene3D" id="3.40.50.150">
    <property type="entry name" value="Vaccinia Virus protein VP39"/>
    <property type="match status" value="1"/>
</dbReference>
<feature type="active site" description="Proton donor; for dehydratase activity" evidence="3">
    <location>
        <position position="165"/>
    </location>
</feature>
<dbReference type="SUPFAM" id="SSF53335">
    <property type="entry name" value="S-adenosyl-L-methionine-dependent methyltransferases"/>
    <property type="match status" value="1"/>
</dbReference>
<name>A0A1R0KZ52_9PSEU</name>
<dbReference type="Pfam" id="PF14765">
    <property type="entry name" value="PS-DH"/>
    <property type="match status" value="1"/>
</dbReference>
<dbReference type="Proteomes" id="UP000187486">
    <property type="component" value="Unassembled WGS sequence"/>
</dbReference>
<evidence type="ECO:0000259" key="5">
    <source>
        <dbReference type="PROSITE" id="PS50075"/>
    </source>
</evidence>
<gene>
    <name evidence="7" type="ORF">BS329_08870</name>
</gene>
<evidence type="ECO:0000256" key="1">
    <source>
        <dbReference type="ARBA" id="ARBA00022450"/>
    </source>
</evidence>
<keyword evidence="8" id="KW-1185">Reference proteome</keyword>
<dbReference type="InterPro" id="IPR036736">
    <property type="entry name" value="ACP-like_sf"/>
</dbReference>
<dbReference type="InterPro" id="IPR010033">
    <property type="entry name" value="HAD_SF_ppase_IIIC"/>
</dbReference>
<dbReference type="InterPro" id="IPR036514">
    <property type="entry name" value="SGNH_hydro_sf"/>
</dbReference>
<dbReference type="STRING" id="76021.BS329_08870"/>
<dbReference type="GO" id="GO:0031177">
    <property type="term" value="F:phosphopantetheine binding"/>
    <property type="evidence" value="ECO:0007669"/>
    <property type="project" value="InterPro"/>
</dbReference>
<dbReference type="NCBIfam" id="TIGR01681">
    <property type="entry name" value="HAD-SF-IIIC"/>
    <property type="match status" value="1"/>
</dbReference>
<feature type="region of interest" description="Disordered" evidence="4">
    <location>
        <begin position="1025"/>
        <end position="1045"/>
    </location>
</feature>
<sequence length="1188" mass="130412">MTRLGLTEFPYLADHRVQGTLVLPGAVYLDLALSAFDTPVPSIVDDIRFDRVFVVPAEGTKVLNTTLGPPVDGWREFTATGDDGVRYASGRIRRGALPAGEWEPPDPGKDSPGADLYAALRKAGNDYGPAFRGIDRFRVGEGVATAELRIPVPLDGHVLHPVVLDTAMQLLAASARRTVVLAGWDRLVLHRSPDRTGTVHVRFRERGDELVGDMLLSDSDGRVVAEIFAARLRFLEPSPLRIAVAATFTAEPVEETLSFWADQLGVPVSVEFAGYQQVFQELLDPGSLLSGNRDGANVLLIRPQDWLSPIAPLVSEVDSATQDSILADSLRHRLPGIGDVAHLAPYETDYLYEEIFTRQSYLRHGIELRDGDTVFDVGANIGLFSLFARSRCPGADVYAFEPNPPAFEALRRNTTLYASETRIFDYGIAATDGELPFTSYSRSPAFSGFAADAERDHAAVTAVVANVLRNDSAELVEHLTRDRLAADVLPRRVRTLSAVFAEQGVERVDLLKIDAEGSEEDILAGIGDEQWPRIRQVVLEAHDPGGADRIASLLRDRGFQVVVDRDDELLLGTGFAGVFARRPGKTHTVDLDRVTDEFIEAVRGADLPCLVVLCPPSANARGPVPDRVERRLAEGLAGLPGVELITTGELARAYPVADPDDPGAERLGHIPYRPAYFAALGTMIARKLSAHRPVKALALDCDQTLWAGYCGEDGPDGIQPRAAVQEFALAQHRDGVLLCLCSKNNDEDVRAVFDRRTDLPVRDEHIVARRVGWQPKSAGITGLADELGLGTDSFAFLDDNPVECAEVRANLPEVLTLQLPAQAEEIPGFLAHVWAFDRARPTEEDRERPARYLAERRRRTARERALTFESFMDSLELVVRVDAYADRDLPRIAQLTQRTNQFTTTAIRRTEAELRELLGTGELDCHTVRVADRFGDYGLVGVVLAAAGRESLRVDTFLLSCRALGRGVEHRILAALGESASRRGLARIELPFTPTGRNEPARRFLEEVTDGHFTIAAETASRVEFQPSSVPPPVPRTPRTVSGGLPSTWYQRVATELRKPEDILAAVRRANLRSRPSLPNAFRGPDDDVERELAVLWRKVLGLREVGVDDNFFDLGGSSVLGVRLMTGLDELAGTALPPTSLFERPTIRTMAALLRPGVQDAEPVGTSGQRRGARRREMPRRARRRHG</sequence>
<feature type="domain" description="PKS/mFAS DH" evidence="6">
    <location>
        <begin position="1"/>
        <end position="241"/>
    </location>
</feature>
<dbReference type="InterPro" id="IPR009081">
    <property type="entry name" value="PP-bd_ACP"/>
</dbReference>
<dbReference type="EMBL" id="MQUQ01000004">
    <property type="protein sequence ID" value="OLZ54619.1"/>
    <property type="molecule type" value="Genomic_DNA"/>
</dbReference>
<dbReference type="InterPro" id="IPR010037">
    <property type="entry name" value="FkbH_domain"/>
</dbReference>
<comment type="caution">
    <text evidence="7">The sequence shown here is derived from an EMBL/GenBank/DDBJ whole genome shotgun (WGS) entry which is preliminary data.</text>
</comment>
<dbReference type="InterPro" id="IPR023214">
    <property type="entry name" value="HAD_sf"/>
</dbReference>
<dbReference type="PROSITE" id="PS50075">
    <property type="entry name" value="CARRIER"/>
    <property type="match status" value="1"/>
</dbReference>